<dbReference type="PANTHER" id="PTHR23504:SF15">
    <property type="entry name" value="MAJOR FACILITATOR SUPERFAMILY (MFS) PROFILE DOMAIN-CONTAINING PROTEIN"/>
    <property type="match status" value="1"/>
</dbReference>
<protein>
    <recommendedName>
        <fullName evidence="10">Major facilitator superfamily (MFS) profile domain-containing protein</fullName>
    </recommendedName>
</protein>
<dbReference type="PANTHER" id="PTHR23504">
    <property type="entry name" value="MAJOR FACILITATOR SUPERFAMILY DOMAIN-CONTAINING PROTEIN 10"/>
    <property type="match status" value="1"/>
</dbReference>
<dbReference type="SUPFAM" id="SSF103473">
    <property type="entry name" value="MFS general substrate transporter"/>
    <property type="match status" value="1"/>
</dbReference>
<gene>
    <name evidence="8" type="ORF">VP01_2696g1</name>
</gene>
<dbReference type="Gene3D" id="1.20.1250.20">
    <property type="entry name" value="MFS general substrate transporter like domains"/>
    <property type="match status" value="1"/>
</dbReference>
<accession>A0A0L6V4H2</accession>
<evidence type="ECO:0000256" key="3">
    <source>
        <dbReference type="ARBA" id="ARBA00022692"/>
    </source>
</evidence>
<dbReference type="AlphaFoldDB" id="A0A0L6V4H2"/>
<evidence type="ECO:0000313" key="9">
    <source>
        <dbReference type="Proteomes" id="UP000037035"/>
    </source>
</evidence>
<organism evidence="8 9">
    <name type="scientific">Puccinia sorghi</name>
    <dbReference type="NCBI Taxonomy" id="27349"/>
    <lineage>
        <taxon>Eukaryota</taxon>
        <taxon>Fungi</taxon>
        <taxon>Dikarya</taxon>
        <taxon>Basidiomycota</taxon>
        <taxon>Pucciniomycotina</taxon>
        <taxon>Pucciniomycetes</taxon>
        <taxon>Pucciniales</taxon>
        <taxon>Pucciniaceae</taxon>
        <taxon>Puccinia</taxon>
    </lineage>
</organism>
<evidence type="ECO:0000256" key="5">
    <source>
        <dbReference type="ARBA" id="ARBA00023136"/>
    </source>
</evidence>
<evidence type="ECO:0000256" key="7">
    <source>
        <dbReference type="SAM" id="Phobius"/>
    </source>
</evidence>
<feature type="transmembrane region" description="Helical" evidence="7">
    <location>
        <begin position="149"/>
        <end position="171"/>
    </location>
</feature>
<feature type="compositionally biased region" description="Basic and acidic residues" evidence="6">
    <location>
        <begin position="23"/>
        <end position="32"/>
    </location>
</feature>
<comment type="subcellular location">
    <subcellularLocation>
        <location evidence="1">Membrane</location>
        <topology evidence="1">Multi-pass membrane protein</topology>
    </subcellularLocation>
</comment>
<evidence type="ECO:0000313" key="8">
    <source>
        <dbReference type="EMBL" id="KNZ55392.1"/>
    </source>
</evidence>
<feature type="region of interest" description="Disordered" evidence="6">
    <location>
        <begin position="16"/>
        <end position="39"/>
    </location>
</feature>
<feature type="transmembrane region" description="Helical" evidence="7">
    <location>
        <begin position="247"/>
        <end position="266"/>
    </location>
</feature>
<feature type="transmembrane region" description="Helical" evidence="7">
    <location>
        <begin position="390"/>
        <end position="408"/>
    </location>
</feature>
<name>A0A0L6V4H2_9BASI</name>
<proteinExistence type="predicted"/>
<comment type="caution">
    <text evidence="8">The sequence shown here is derived from an EMBL/GenBank/DDBJ whole genome shotgun (WGS) entry which is preliminary data.</text>
</comment>
<evidence type="ECO:0008006" key="10">
    <source>
        <dbReference type="Google" id="ProtNLM"/>
    </source>
</evidence>
<feature type="transmembrane region" description="Helical" evidence="7">
    <location>
        <begin position="111"/>
        <end position="129"/>
    </location>
</feature>
<feature type="transmembrane region" description="Helical" evidence="7">
    <location>
        <begin position="316"/>
        <end position="341"/>
    </location>
</feature>
<dbReference type="InterPro" id="IPR036259">
    <property type="entry name" value="MFS_trans_sf"/>
</dbReference>
<sequence>MSILTLWTKPRLQDPARQPLLSPRERADREGSDSEIQEVTPVTTPLPSRQLVVLCLMRITEPISQSLIQPFINQMLEDLKVTPDRTQIGFYAGLITSLFALSQLCTRNVAIVKAIGMILGPMIGGYLAQPTKQYPALFGNIEFLASYPYFLPCLIAGITNLLAVVLGVFYLEETLEFKKARPKIPLNTEVDGDFEELSPDDDVPPQPKLKFSELFTPAVTSSWNTIIPIFAYTRYSDGGLGLNFNQIGTALMTNGFTAVVIQTAVFPYLQRRWGTVTVFRKILAVWPVAFALLPGIRWLEKQQMERYGSTAGARAALVSLIGVLALKSVGGMSMVCTALLVNSAAPSPSSFGALNGLAQTCSSFSRTFAPVITGALFSASIDKHYLGGNLIWVWGIVIVLVIEISMPFHTENDP</sequence>
<evidence type="ECO:0000256" key="6">
    <source>
        <dbReference type="SAM" id="MobiDB-lite"/>
    </source>
</evidence>
<evidence type="ECO:0000256" key="4">
    <source>
        <dbReference type="ARBA" id="ARBA00022989"/>
    </source>
</evidence>
<reference evidence="8 9" key="1">
    <citation type="submission" date="2015-08" db="EMBL/GenBank/DDBJ databases">
        <title>Next Generation Sequencing and Analysis of the Genome of Puccinia sorghi L Schw, the Causal Agent of Maize Common Rust.</title>
        <authorList>
            <person name="Rochi L."/>
            <person name="Burguener G."/>
            <person name="Darino M."/>
            <person name="Turjanski A."/>
            <person name="Kreff E."/>
            <person name="Dieguez M.J."/>
            <person name="Sacco F."/>
        </authorList>
    </citation>
    <scope>NUCLEOTIDE SEQUENCE [LARGE SCALE GENOMIC DNA]</scope>
    <source>
        <strain evidence="8 9">RO10H11247</strain>
    </source>
</reference>
<dbReference type="Proteomes" id="UP000037035">
    <property type="component" value="Unassembled WGS sequence"/>
</dbReference>
<evidence type="ECO:0000256" key="2">
    <source>
        <dbReference type="ARBA" id="ARBA00022448"/>
    </source>
</evidence>
<dbReference type="GO" id="GO:0016020">
    <property type="term" value="C:membrane"/>
    <property type="evidence" value="ECO:0007669"/>
    <property type="project" value="UniProtKB-SubCell"/>
</dbReference>
<dbReference type="VEuPathDB" id="FungiDB:VP01_2696g1"/>
<dbReference type="EMBL" id="LAVV01007608">
    <property type="protein sequence ID" value="KNZ55392.1"/>
    <property type="molecule type" value="Genomic_DNA"/>
</dbReference>
<keyword evidence="5 7" id="KW-0472">Membrane</keyword>
<feature type="transmembrane region" description="Helical" evidence="7">
    <location>
        <begin position="278"/>
        <end position="296"/>
    </location>
</feature>
<dbReference type="OrthoDB" id="419616at2759"/>
<keyword evidence="4 7" id="KW-1133">Transmembrane helix</keyword>
<evidence type="ECO:0000256" key="1">
    <source>
        <dbReference type="ARBA" id="ARBA00004141"/>
    </source>
</evidence>
<keyword evidence="3 7" id="KW-0812">Transmembrane</keyword>
<keyword evidence="9" id="KW-1185">Reference proteome</keyword>
<keyword evidence="2" id="KW-0813">Transport</keyword>